<gene>
    <name evidence="2" type="ORF">SC1083_0840</name>
</gene>
<dbReference type="Proteomes" id="UP000005508">
    <property type="component" value="Unassembled WGS sequence"/>
</dbReference>
<dbReference type="PATRIC" id="fig|907488.3.peg.826"/>
<organism evidence="2 3">
    <name type="scientific">Aggregatibacter actinomycetemcomitans serotype e str. SC1083</name>
    <dbReference type="NCBI Taxonomy" id="907488"/>
    <lineage>
        <taxon>Bacteria</taxon>
        <taxon>Pseudomonadati</taxon>
        <taxon>Pseudomonadota</taxon>
        <taxon>Gammaproteobacteria</taxon>
        <taxon>Pasteurellales</taxon>
        <taxon>Pasteurellaceae</taxon>
        <taxon>Aggregatibacter</taxon>
    </lineage>
</organism>
<feature type="transmembrane region" description="Helical" evidence="1">
    <location>
        <begin position="6"/>
        <end position="21"/>
    </location>
</feature>
<accession>G4A7P4</accession>
<dbReference type="SMR" id="G4A7P4"/>
<dbReference type="RefSeq" id="WP_005556878.1">
    <property type="nucleotide sequence ID" value="NZ_AEJM01000016.1"/>
</dbReference>
<feature type="transmembrane region" description="Helical" evidence="1">
    <location>
        <begin position="207"/>
        <end position="226"/>
    </location>
</feature>
<keyword evidence="1" id="KW-0472">Membrane</keyword>
<feature type="transmembrane region" description="Helical" evidence="1">
    <location>
        <begin position="28"/>
        <end position="47"/>
    </location>
</feature>
<keyword evidence="2" id="KW-0131">Cell cycle</keyword>
<name>G4A7P4_AGGAC</name>
<keyword evidence="1" id="KW-1133">Transmembrane helix</keyword>
<feature type="transmembrane region" description="Helical" evidence="1">
    <location>
        <begin position="121"/>
        <end position="138"/>
    </location>
</feature>
<sequence length="317" mass="34739">MHNLIIAVLCSVAVSVLLKVARKRNIVIQQAIAFNYIVALSLSWFLLKPDFKGLEFTDFIAQSENTPIFLALGILLPSVFIIMSKAVEFAGIVRSDAAQRLSLFLPILAAFLIFHETLSQPKLVGIVLAFIGLFCLLSKPNQQSAVDKKQRFLNVGCANGPEGVSKRTSELTNNFKGVLGLVGVWFGYGIIDILFKQVAKSGGAFPTTLFIAFSLAACIMFIYLLFKQTKWNVASFVGGIILGVLNFFNILFYIKAHQSFGSNPTLVFAGMNIGVICLGTLTGALIFKEKISKINRLGIVFSLTAIFCLYYLDKILA</sequence>
<comment type="caution">
    <text evidence="2">The sequence shown here is derived from an EMBL/GenBank/DDBJ whole genome shotgun (WGS) entry which is preliminary data.</text>
</comment>
<keyword evidence="2" id="KW-0132">Cell division</keyword>
<reference evidence="2 3" key="1">
    <citation type="submission" date="2010-10" db="EMBL/GenBank/DDBJ databases">
        <authorList>
            <person name="Chen C."/>
            <person name="Kittichotirat W."/>
            <person name="Asikainen S."/>
            <person name="Bumgarner R."/>
        </authorList>
    </citation>
    <scope>NUCLEOTIDE SEQUENCE [LARGE SCALE GENOMIC DNA]</scope>
    <source>
        <strain evidence="2 3">SC1083</strain>
    </source>
</reference>
<evidence type="ECO:0000313" key="2">
    <source>
        <dbReference type="EMBL" id="EGY34448.1"/>
    </source>
</evidence>
<dbReference type="GO" id="GO:0051301">
    <property type="term" value="P:cell division"/>
    <property type="evidence" value="ECO:0007669"/>
    <property type="project" value="UniProtKB-KW"/>
</dbReference>
<evidence type="ECO:0000256" key="1">
    <source>
        <dbReference type="SAM" id="Phobius"/>
    </source>
</evidence>
<feature type="transmembrane region" description="Helical" evidence="1">
    <location>
        <begin position="98"/>
        <end position="115"/>
    </location>
</feature>
<evidence type="ECO:0000313" key="3">
    <source>
        <dbReference type="Proteomes" id="UP000005508"/>
    </source>
</evidence>
<dbReference type="AlphaFoldDB" id="G4A7P4"/>
<proteinExistence type="predicted"/>
<feature type="transmembrane region" description="Helical" evidence="1">
    <location>
        <begin position="266"/>
        <end position="287"/>
    </location>
</feature>
<dbReference type="SUPFAM" id="SSF103481">
    <property type="entry name" value="Multidrug resistance efflux transporter EmrE"/>
    <property type="match status" value="1"/>
</dbReference>
<feature type="transmembrane region" description="Helical" evidence="1">
    <location>
        <begin position="233"/>
        <end position="254"/>
    </location>
</feature>
<keyword evidence="1" id="KW-0812">Transmembrane</keyword>
<feature type="transmembrane region" description="Helical" evidence="1">
    <location>
        <begin position="294"/>
        <end position="312"/>
    </location>
</feature>
<dbReference type="EMBL" id="AEJM01000016">
    <property type="protein sequence ID" value="EGY34448.1"/>
    <property type="molecule type" value="Genomic_DNA"/>
</dbReference>
<protein>
    <submittedName>
        <fullName evidence="2">Cell division protein MukB</fullName>
    </submittedName>
</protein>
<dbReference type="InterPro" id="IPR037185">
    <property type="entry name" value="EmrE-like"/>
</dbReference>
<feature type="transmembrane region" description="Helical" evidence="1">
    <location>
        <begin position="67"/>
        <end position="86"/>
    </location>
</feature>
<feature type="transmembrane region" description="Helical" evidence="1">
    <location>
        <begin position="175"/>
        <end position="195"/>
    </location>
</feature>